<dbReference type="InterPro" id="IPR037523">
    <property type="entry name" value="VOC_core"/>
</dbReference>
<dbReference type="Pfam" id="PF00903">
    <property type="entry name" value="Glyoxalase"/>
    <property type="match status" value="1"/>
</dbReference>
<dbReference type="InterPro" id="IPR029068">
    <property type="entry name" value="Glyas_Bleomycin-R_OHBP_Dase"/>
</dbReference>
<proteinExistence type="predicted"/>
<feature type="domain" description="VOC" evidence="1">
    <location>
        <begin position="5"/>
        <end position="114"/>
    </location>
</feature>
<reference evidence="2" key="1">
    <citation type="submission" date="2022-10" db="EMBL/GenBank/DDBJ databases">
        <title>The WGS of Solirubrobacter sp. CPCC 204708.</title>
        <authorList>
            <person name="Jiang Z."/>
        </authorList>
    </citation>
    <scope>NUCLEOTIDE SEQUENCE</scope>
    <source>
        <strain evidence="2">CPCC 204708</strain>
    </source>
</reference>
<accession>A0ABT4RG62</accession>
<evidence type="ECO:0000313" key="3">
    <source>
        <dbReference type="Proteomes" id="UP001147700"/>
    </source>
</evidence>
<feature type="domain" description="VOC" evidence="1">
    <location>
        <begin position="124"/>
        <end position="235"/>
    </location>
</feature>
<gene>
    <name evidence="2" type="ORF">OJ962_08485</name>
</gene>
<dbReference type="InterPro" id="IPR052164">
    <property type="entry name" value="Anthracycline_SecMetBiosynth"/>
</dbReference>
<dbReference type="SUPFAM" id="SSF54593">
    <property type="entry name" value="Glyoxalase/Bleomycin resistance protein/Dihydroxybiphenyl dioxygenase"/>
    <property type="match status" value="2"/>
</dbReference>
<comment type="caution">
    <text evidence="2">The sequence shown here is derived from an EMBL/GenBank/DDBJ whole genome shotgun (WGS) entry which is preliminary data.</text>
</comment>
<dbReference type="EMBL" id="JAPCID010000010">
    <property type="protein sequence ID" value="MDA0137529.1"/>
    <property type="molecule type" value="Genomic_DNA"/>
</dbReference>
<dbReference type="PANTHER" id="PTHR33993">
    <property type="entry name" value="GLYOXALASE-RELATED"/>
    <property type="match status" value="1"/>
</dbReference>
<dbReference type="InterPro" id="IPR004360">
    <property type="entry name" value="Glyas_Fos-R_dOase_dom"/>
</dbReference>
<dbReference type="Proteomes" id="UP001147700">
    <property type="component" value="Unassembled WGS sequence"/>
</dbReference>
<keyword evidence="3" id="KW-1185">Reference proteome</keyword>
<dbReference type="Gene3D" id="3.10.180.10">
    <property type="entry name" value="2,3-Dihydroxybiphenyl 1,2-Dioxygenase, domain 1"/>
    <property type="match status" value="2"/>
</dbReference>
<protein>
    <submittedName>
        <fullName evidence="2">VOC family protein</fullName>
    </submittedName>
</protein>
<organism evidence="2 3">
    <name type="scientific">Solirubrobacter deserti</name>
    <dbReference type="NCBI Taxonomy" id="2282478"/>
    <lineage>
        <taxon>Bacteria</taxon>
        <taxon>Bacillati</taxon>
        <taxon>Actinomycetota</taxon>
        <taxon>Thermoleophilia</taxon>
        <taxon>Solirubrobacterales</taxon>
        <taxon>Solirubrobacteraceae</taxon>
        <taxon>Solirubrobacter</taxon>
    </lineage>
</organism>
<name>A0ABT4RG62_9ACTN</name>
<dbReference type="PROSITE" id="PS51819">
    <property type="entry name" value="VOC"/>
    <property type="match status" value="2"/>
</dbReference>
<sequence>MTPGAMRWADTMQPDLQAAAAFYGALMGWELSADGDYLIARVDGRRVAGIGQAPPGVPGAFWSTYVGVDALEPALDRLAAAGASVLVRPMQINREARAAAVADPDGVPLGLWESATGFELTREPGAWAMSALHSPDPERATRFYADAFGWEAEHTPPLVRWRLAGAEDVIAVMAPVQDGVPPHWAVNFRVEDVDAAVARAPGLGGTVLLGPLEAEGLRNAVIADPQGAVIAISAGTRPG</sequence>
<dbReference type="InterPro" id="IPR041581">
    <property type="entry name" value="Glyoxalase_6"/>
</dbReference>
<dbReference type="Pfam" id="PF18029">
    <property type="entry name" value="Glyoxalase_6"/>
    <property type="match status" value="1"/>
</dbReference>
<evidence type="ECO:0000313" key="2">
    <source>
        <dbReference type="EMBL" id="MDA0137529.1"/>
    </source>
</evidence>
<dbReference type="PANTHER" id="PTHR33993:SF14">
    <property type="entry name" value="GB|AAF24581.1"/>
    <property type="match status" value="1"/>
</dbReference>
<dbReference type="RefSeq" id="WP_202957352.1">
    <property type="nucleotide sequence ID" value="NZ_JAPCID010000010.1"/>
</dbReference>
<evidence type="ECO:0000259" key="1">
    <source>
        <dbReference type="PROSITE" id="PS51819"/>
    </source>
</evidence>